<accession>A0A1F4XLQ1</accession>
<dbReference type="AlphaFoldDB" id="A0A1F4XLQ1"/>
<reference evidence="2 3" key="1">
    <citation type="journal article" date="2016" name="Nat. Commun.">
        <title>Thousands of microbial genomes shed light on interconnected biogeochemical processes in an aquifer system.</title>
        <authorList>
            <person name="Anantharaman K."/>
            <person name="Brown C.T."/>
            <person name="Hug L.A."/>
            <person name="Sharon I."/>
            <person name="Castelle C.J."/>
            <person name="Probst A.J."/>
            <person name="Thomas B.C."/>
            <person name="Singh A."/>
            <person name="Wilkins M.J."/>
            <person name="Karaoz U."/>
            <person name="Brodie E.L."/>
            <person name="Williams K.H."/>
            <person name="Hubbard S.S."/>
            <person name="Banfield J.F."/>
        </authorList>
    </citation>
    <scope>NUCLEOTIDE SEQUENCE [LARGE SCALE GENOMIC DNA]</scope>
</reference>
<gene>
    <name evidence="2" type="ORF">A2788_00660</name>
</gene>
<evidence type="ECO:0000313" key="2">
    <source>
        <dbReference type="EMBL" id="OGC82033.1"/>
    </source>
</evidence>
<evidence type="ECO:0000313" key="3">
    <source>
        <dbReference type="Proteomes" id="UP000177521"/>
    </source>
</evidence>
<name>A0A1F4XLQ1_9BACT</name>
<feature type="region of interest" description="Disordered" evidence="1">
    <location>
        <begin position="1"/>
        <end position="23"/>
    </location>
</feature>
<comment type="caution">
    <text evidence="2">The sequence shown here is derived from an EMBL/GenBank/DDBJ whole genome shotgun (WGS) entry which is preliminary data.</text>
</comment>
<evidence type="ECO:0000256" key="1">
    <source>
        <dbReference type="SAM" id="MobiDB-lite"/>
    </source>
</evidence>
<dbReference type="EMBL" id="MEWS01000023">
    <property type="protein sequence ID" value="OGC82033.1"/>
    <property type="molecule type" value="Genomic_DNA"/>
</dbReference>
<dbReference type="Proteomes" id="UP000177521">
    <property type="component" value="Unassembled WGS sequence"/>
</dbReference>
<organism evidence="2 3">
    <name type="scientific">Candidatus Abawacabacteria bacterium RIFCSPHIGHO2_01_FULL_46_8</name>
    <dbReference type="NCBI Taxonomy" id="1817815"/>
    <lineage>
        <taxon>Bacteria</taxon>
        <taxon>Candidatus Abawacaibacteriota</taxon>
    </lineage>
</organism>
<proteinExistence type="predicted"/>
<sequence length="90" mass="10384">MLMQPSVSGRHQREHRSRRQETTDDIRELLGYVADQPRQICPKHEAINLVKRRDVVELCLRARWLQHKGGSKARVQITPLGALHLASLLN</sequence>
<protein>
    <submittedName>
        <fullName evidence="2">Uncharacterized protein</fullName>
    </submittedName>
</protein>